<evidence type="ECO:0000256" key="16">
    <source>
        <dbReference type="SAM" id="Phobius"/>
    </source>
</evidence>
<evidence type="ECO:0000256" key="6">
    <source>
        <dbReference type="ARBA" id="ARBA00022670"/>
    </source>
</evidence>
<evidence type="ECO:0000256" key="13">
    <source>
        <dbReference type="ARBA" id="ARBA00032850"/>
    </source>
</evidence>
<dbReference type="PANTHER" id="PTHR22939">
    <property type="entry name" value="SERINE PROTEASE FAMILY S1C HTRA-RELATED"/>
    <property type="match status" value="1"/>
</dbReference>
<dbReference type="InterPro" id="IPR036034">
    <property type="entry name" value="PDZ_sf"/>
</dbReference>
<accession>A0AAW5R1X7</accession>
<name>A0AAW5R1X7_9HYPH</name>
<comment type="catalytic activity">
    <reaction evidence="1">
        <text>Acts on substrates that are at least partially unfolded. The cleavage site P1 residue is normally between a pair of hydrophobic residues, such as Val-|-Val.</text>
        <dbReference type="EC" id="3.4.21.107"/>
    </reaction>
</comment>
<dbReference type="InterPro" id="IPR001940">
    <property type="entry name" value="Peptidase_S1C"/>
</dbReference>
<comment type="caution">
    <text evidence="18">The sequence shown here is derived from an EMBL/GenBank/DDBJ whole genome shotgun (WGS) entry which is preliminary data.</text>
</comment>
<dbReference type="PRINTS" id="PR00834">
    <property type="entry name" value="PROTEASES2C"/>
</dbReference>
<organism evidence="18 19">
    <name type="scientific">Microbaculum marinisediminis</name>
    <dbReference type="NCBI Taxonomy" id="2931392"/>
    <lineage>
        <taxon>Bacteria</taxon>
        <taxon>Pseudomonadati</taxon>
        <taxon>Pseudomonadota</taxon>
        <taxon>Alphaproteobacteria</taxon>
        <taxon>Hyphomicrobiales</taxon>
        <taxon>Tepidamorphaceae</taxon>
        <taxon>Microbaculum</taxon>
    </lineage>
</organism>
<dbReference type="Pfam" id="PF13180">
    <property type="entry name" value="PDZ_2"/>
    <property type="match status" value="2"/>
</dbReference>
<dbReference type="GO" id="GO:0006508">
    <property type="term" value="P:proteolysis"/>
    <property type="evidence" value="ECO:0007669"/>
    <property type="project" value="UniProtKB-KW"/>
</dbReference>
<protein>
    <recommendedName>
        <fullName evidence="5">Probable periplasmic serine endoprotease DegP-like</fullName>
        <ecNumber evidence="4">3.4.21.107</ecNumber>
    </recommendedName>
    <alternativeName>
        <fullName evidence="13">Protease Do</fullName>
    </alternativeName>
</protein>
<evidence type="ECO:0000256" key="8">
    <source>
        <dbReference type="ARBA" id="ARBA00022737"/>
    </source>
</evidence>
<dbReference type="GO" id="GO:0042597">
    <property type="term" value="C:periplasmic space"/>
    <property type="evidence" value="ECO:0007669"/>
    <property type="project" value="UniProtKB-SubCell"/>
</dbReference>
<feature type="domain" description="PDZ" evidence="17">
    <location>
        <begin position="281"/>
        <end position="372"/>
    </location>
</feature>
<dbReference type="CDD" id="cd10839">
    <property type="entry name" value="cpPDZ1_DegP-like"/>
    <property type="match status" value="1"/>
</dbReference>
<feature type="binding site" evidence="15">
    <location>
        <begin position="235"/>
        <end position="237"/>
    </location>
    <ligand>
        <name>substrate</name>
    </ligand>
</feature>
<feature type="binding site" evidence="15">
    <location>
        <position position="163"/>
    </location>
    <ligand>
        <name>substrate</name>
    </ligand>
</feature>
<evidence type="ECO:0000256" key="14">
    <source>
        <dbReference type="PIRSR" id="PIRSR611782-1"/>
    </source>
</evidence>
<evidence type="ECO:0000259" key="17">
    <source>
        <dbReference type="PROSITE" id="PS50106"/>
    </source>
</evidence>
<keyword evidence="19" id="KW-1185">Reference proteome</keyword>
<dbReference type="FunFam" id="2.40.10.120:FF:000007">
    <property type="entry name" value="Periplasmic serine endoprotease DegP-like"/>
    <property type="match status" value="1"/>
</dbReference>
<keyword evidence="7" id="KW-0732">Signal</keyword>
<sequence length="508" mass="53680">MAVEQRSFPREIGRRIGRGIGRLGAVALAATLIGTAGIGGIGDASAKGAPDSFADLSETLIDAVVNISTSQRVSGSRGLPMPNVPEGSPFEEFFDEFFDRKGDNEEEDRPRRVNSLGSGFVISEDGIIVTNNHVIAKADEIVVNFNDGSKLPAELIGFDEKTDVAVLRVQPPEPLKAVTFGDSESLRVGDWVLAIGNPFGLGGTVTAGIVSARNRDINAGPYDSFIQTDASINRGNSGGPLFDMDGKVVGINTAIISPSGGSIGIGFAVPANLAKNVIDQLIEYGETRRGWLGVRIQTVTDDIAESLGMDTAKGALVAGVSEGGPAEDGGLETGDVILEFDGRPIDEMRELPRVVADTEIGKEVDVKVLRKGEEQTLKVTVGRLEEGEKLAALKDEQDEAEPDGPKSTTVSALGLDLSDLNDELRELYQVDESIAGAVVTEVDPAGPAAERQIRAGDVIVEVAQEKIASADQVQDELEKLKDKGRKSALLLVANPAGELRFVVVPFED</sequence>
<keyword evidence="10" id="KW-0378">Hydrolase</keyword>
<dbReference type="EC" id="3.4.21.107" evidence="4"/>
<reference evidence="18 19" key="1">
    <citation type="submission" date="2022-04" db="EMBL/GenBank/DDBJ databases">
        <authorList>
            <person name="Ye Y.-Q."/>
            <person name="Du Z.-J."/>
        </authorList>
    </citation>
    <scope>NUCLEOTIDE SEQUENCE [LARGE SCALE GENOMIC DNA]</scope>
    <source>
        <strain evidence="18 19">A6E488</strain>
    </source>
</reference>
<dbReference type="FunFam" id="2.40.10.10:FF:000001">
    <property type="entry name" value="Periplasmic serine protease DegS"/>
    <property type="match status" value="1"/>
</dbReference>
<evidence type="ECO:0000256" key="4">
    <source>
        <dbReference type="ARBA" id="ARBA00013035"/>
    </source>
</evidence>
<proteinExistence type="inferred from homology"/>
<feature type="active site" description="Charge relay system" evidence="14">
    <location>
        <position position="237"/>
    </location>
</feature>
<evidence type="ECO:0000256" key="2">
    <source>
        <dbReference type="ARBA" id="ARBA00004418"/>
    </source>
</evidence>
<keyword evidence="8" id="KW-0677">Repeat</keyword>
<keyword evidence="16" id="KW-1133">Transmembrane helix</keyword>
<dbReference type="GO" id="GO:0004252">
    <property type="term" value="F:serine-type endopeptidase activity"/>
    <property type="evidence" value="ECO:0007669"/>
    <property type="project" value="InterPro"/>
</dbReference>
<dbReference type="AlphaFoldDB" id="A0AAW5R1X7"/>
<dbReference type="RefSeq" id="WP_261616235.1">
    <property type="nucleotide sequence ID" value="NZ_JALIDZ010000005.1"/>
</dbReference>
<evidence type="ECO:0000256" key="1">
    <source>
        <dbReference type="ARBA" id="ARBA00001772"/>
    </source>
</evidence>
<dbReference type="EMBL" id="JALIDZ010000005">
    <property type="protein sequence ID" value="MCT8972658.1"/>
    <property type="molecule type" value="Genomic_DNA"/>
</dbReference>
<keyword evidence="9" id="KW-0574">Periplasm</keyword>
<keyword evidence="6" id="KW-0645">Protease</keyword>
<dbReference type="PANTHER" id="PTHR22939:SF130">
    <property type="entry name" value="PERIPLASMIC SERINE ENDOPROTEASE DEGP-LIKE-RELATED"/>
    <property type="match status" value="1"/>
</dbReference>
<dbReference type="SUPFAM" id="SSF50156">
    <property type="entry name" value="PDZ domain-like"/>
    <property type="match status" value="2"/>
</dbReference>
<dbReference type="Pfam" id="PF13365">
    <property type="entry name" value="Trypsin_2"/>
    <property type="match status" value="1"/>
</dbReference>
<feature type="transmembrane region" description="Helical" evidence="16">
    <location>
        <begin position="20"/>
        <end position="42"/>
    </location>
</feature>
<feature type="active site" description="Charge relay system" evidence="14">
    <location>
        <position position="163"/>
    </location>
</feature>
<dbReference type="Gene3D" id="2.40.10.120">
    <property type="match status" value="1"/>
</dbReference>
<dbReference type="InterPro" id="IPR009003">
    <property type="entry name" value="Peptidase_S1_PA"/>
</dbReference>
<dbReference type="Proteomes" id="UP001320898">
    <property type="component" value="Unassembled WGS sequence"/>
</dbReference>
<feature type="binding site" evidence="15">
    <location>
        <position position="133"/>
    </location>
    <ligand>
        <name>substrate</name>
    </ligand>
</feature>
<comment type="similarity">
    <text evidence="3">Belongs to the peptidase S1C family.</text>
</comment>
<dbReference type="InterPro" id="IPR001478">
    <property type="entry name" value="PDZ"/>
</dbReference>
<keyword evidence="12" id="KW-0346">Stress response</keyword>
<dbReference type="SUPFAM" id="SSF50494">
    <property type="entry name" value="Trypsin-like serine proteases"/>
    <property type="match status" value="1"/>
</dbReference>
<comment type="subcellular location">
    <subcellularLocation>
        <location evidence="2">Periplasm</location>
    </subcellularLocation>
</comment>
<dbReference type="SMART" id="SM00228">
    <property type="entry name" value="PDZ"/>
    <property type="match status" value="2"/>
</dbReference>
<gene>
    <name evidence="18" type="ORF">MUB46_12400</name>
</gene>
<dbReference type="PROSITE" id="PS50106">
    <property type="entry name" value="PDZ"/>
    <property type="match status" value="2"/>
</dbReference>
<evidence type="ECO:0000256" key="15">
    <source>
        <dbReference type="PIRSR" id="PIRSR611782-2"/>
    </source>
</evidence>
<evidence type="ECO:0000313" key="19">
    <source>
        <dbReference type="Proteomes" id="UP001320898"/>
    </source>
</evidence>
<evidence type="ECO:0000256" key="3">
    <source>
        <dbReference type="ARBA" id="ARBA00010541"/>
    </source>
</evidence>
<keyword evidence="11" id="KW-0720">Serine protease</keyword>
<keyword evidence="16" id="KW-0812">Transmembrane</keyword>
<evidence type="ECO:0000313" key="18">
    <source>
        <dbReference type="EMBL" id="MCT8972658.1"/>
    </source>
</evidence>
<evidence type="ECO:0000256" key="11">
    <source>
        <dbReference type="ARBA" id="ARBA00022825"/>
    </source>
</evidence>
<evidence type="ECO:0000256" key="12">
    <source>
        <dbReference type="ARBA" id="ARBA00023016"/>
    </source>
</evidence>
<evidence type="ECO:0000256" key="9">
    <source>
        <dbReference type="ARBA" id="ARBA00022764"/>
    </source>
</evidence>
<dbReference type="NCBIfam" id="TIGR02037">
    <property type="entry name" value="degP_htrA_DO"/>
    <property type="match status" value="1"/>
</dbReference>
<evidence type="ECO:0000256" key="10">
    <source>
        <dbReference type="ARBA" id="ARBA00022801"/>
    </source>
</evidence>
<evidence type="ECO:0000256" key="5">
    <source>
        <dbReference type="ARBA" id="ARBA00013958"/>
    </source>
</evidence>
<evidence type="ECO:0000256" key="7">
    <source>
        <dbReference type="ARBA" id="ARBA00022729"/>
    </source>
</evidence>
<feature type="active site" description="Charge relay system" evidence="14">
    <location>
        <position position="133"/>
    </location>
</feature>
<feature type="domain" description="PDZ" evidence="17">
    <location>
        <begin position="389"/>
        <end position="495"/>
    </location>
</feature>
<dbReference type="InterPro" id="IPR011782">
    <property type="entry name" value="Pept_S1C_Do"/>
</dbReference>
<keyword evidence="16" id="KW-0472">Membrane</keyword>
<dbReference type="Gene3D" id="2.30.42.10">
    <property type="match status" value="2"/>
</dbReference>